<dbReference type="AlphaFoldDB" id="A0A2K4ZN64"/>
<dbReference type="InterPro" id="IPR010982">
    <property type="entry name" value="Lambda_DNA-bd_dom_sf"/>
</dbReference>
<dbReference type="SUPFAM" id="SSF47413">
    <property type="entry name" value="lambda repressor-like DNA-binding domains"/>
    <property type="match status" value="1"/>
</dbReference>
<reference evidence="2 3" key="1">
    <citation type="submission" date="2018-01" db="EMBL/GenBank/DDBJ databases">
        <authorList>
            <person name="Gaut B.S."/>
            <person name="Morton B.R."/>
            <person name="Clegg M.T."/>
            <person name="Duvall M.R."/>
        </authorList>
    </citation>
    <scope>NUCLEOTIDE SEQUENCE [LARGE SCALE GENOMIC DNA]</scope>
    <source>
        <strain evidence="2">GP69</strain>
    </source>
</reference>
<feature type="domain" description="HTH cro/C1-type" evidence="1">
    <location>
        <begin position="19"/>
        <end position="78"/>
    </location>
</feature>
<dbReference type="RefSeq" id="WP_103241820.1">
    <property type="nucleotide sequence ID" value="NZ_JANJZD010000035.1"/>
</dbReference>
<dbReference type="Pfam" id="PF13560">
    <property type="entry name" value="HTH_31"/>
    <property type="match status" value="1"/>
</dbReference>
<dbReference type="OrthoDB" id="2056412at2"/>
<dbReference type="PROSITE" id="PS50943">
    <property type="entry name" value="HTH_CROC1"/>
    <property type="match status" value="1"/>
</dbReference>
<organism evidence="2 3">
    <name type="scientific">Acetatifactor muris</name>
    <dbReference type="NCBI Taxonomy" id="879566"/>
    <lineage>
        <taxon>Bacteria</taxon>
        <taxon>Bacillati</taxon>
        <taxon>Bacillota</taxon>
        <taxon>Clostridia</taxon>
        <taxon>Lachnospirales</taxon>
        <taxon>Lachnospiraceae</taxon>
        <taxon>Acetatifactor</taxon>
    </lineage>
</organism>
<evidence type="ECO:0000313" key="2">
    <source>
        <dbReference type="EMBL" id="SOY31842.1"/>
    </source>
</evidence>
<proteinExistence type="predicted"/>
<accession>A0A2K4ZN64</accession>
<protein>
    <submittedName>
        <fullName evidence="2">Helix-turn-helix domain protein</fullName>
    </submittedName>
</protein>
<dbReference type="Gene3D" id="1.10.260.40">
    <property type="entry name" value="lambda repressor-like DNA-binding domains"/>
    <property type="match status" value="1"/>
</dbReference>
<evidence type="ECO:0000259" key="1">
    <source>
        <dbReference type="PROSITE" id="PS50943"/>
    </source>
</evidence>
<evidence type="ECO:0000313" key="3">
    <source>
        <dbReference type="Proteomes" id="UP000236311"/>
    </source>
</evidence>
<dbReference type="GO" id="GO:0003677">
    <property type="term" value="F:DNA binding"/>
    <property type="evidence" value="ECO:0007669"/>
    <property type="project" value="InterPro"/>
</dbReference>
<dbReference type="Proteomes" id="UP000236311">
    <property type="component" value="Unassembled WGS sequence"/>
</dbReference>
<keyword evidence="3" id="KW-1185">Reference proteome</keyword>
<dbReference type="InterPro" id="IPR001387">
    <property type="entry name" value="Cro/C1-type_HTH"/>
</dbReference>
<gene>
    <name evidence="2" type="ORF">AMURIS_04591</name>
</gene>
<dbReference type="EMBL" id="OFSM01000033">
    <property type="protein sequence ID" value="SOY31842.1"/>
    <property type="molecule type" value="Genomic_DNA"/>
</dbReference>
<name>A0A2K4ZN64_9FIRM</name>
<dbReference type="CDD" id="cd00093">
    <property type="entry name" value="HTH_XRE"/>
    <property type="match status" value="1"/>
</dbReference>
<sequence>MNKAERIKQGSSPIIGQNIRRLREQKRLRNSDLVAKLQLEGIPISTSSLSKIEQGACNPTTAQLVALREILGCDYGDFFSPC</sequence>